<dbReference type="Gene3D" id="3.30.40.10">
    <property type="entry name" value="Zinc/RING finger domain, C3HC4 (zinc finger)"/>
    <property type="match status" value="1"/>
</dbReference>
<dbReference type="FunFam" id="3.90.70.10:FF:000045">
    <property type="entry name" value="Ubiquitin carboxyl-terminal hydrolase 16"/>
    <property type="match status" value="1"/>
</dbReference>
<dbReference type="SUPFAM" id="SSF54001">
    <property type="entry name" value="Cysteine proteinases"/>
    <property type="match status" value="1"/>
</dbReference>
<dbReference type="GO" id="GO:0051301">
    <property type="term" value="P:cell division"/>
    <property type="evidence" value="ECO:0007669"/>
    <property type="project" value="UniProtKB-KW"/>
</dbReference>
<dbReference type="Ensembl" id="ENSLLET00000011589.1">
    <property type="protein sequence ID" value="ENSLLEP00000011141.1"/>
    <property type="gene ID" value="ENSLLEG00000007109.1"/>
</dbReference>
<dbReference type="GO" id="GO:0006325">
    <property type="term" value="P:chromatin organization"/>
    <property type="evidence" value="ECO:0007669"/>
    <property type="project" value="UniProtKB-KW"/>
</dbReference>
<evidence type="ECO:0000256" key="11">
    <source>
        <dbReference type="ARBA" id="ARBA00022853"/>
    </source>
</evidence>
<comment type="similarity">
    <text evidence="19">Belongs to the peptidase C19 family.</text>
</comment>
<evidence type="ECO:0000256" key="18">
    <source>
        <dbReference type="PROSITE-ProRule" id="PRU00502"/>
    </source>
</evidence>
<feature type="domain" description="UBP-type" evidence="22">
    <location>
        <begin position="19"/>
        <end position="139"/>
    </location>
</feature>
<sequence>MVKRKTRNVPVPDAPITGPSCVHVRKALDEGTVKKALVNVDWTICQDCVMDVKEKDGTDEEPVERPAVWLCLQCGHRGCGRYSEHQHALNHYNTPRSVPHSLVLSTETWSVWCYACDAEVPFASMGRLGQLVGYIQKKSKPPNKAVLVEQEACASEKEEKPKSKAGESKEEQPHQAVKVEKTANATSNNQEPTVKGLSNLGNTCFFNAVMQNLSQTPTLKELVNEVKLPQSVTVSLPDSNHQEVHLDQPPGPLTLAMCQFLMEMQETKKGVVTPKEVFSQVCKKAARFKGYQQQDSQELLRYLLDGMRGEEIQRISAATAEALHGTPGNLDEEEIKKKVKDCEKRRGFPNFVDRLFGGELTSTIMCEECHTVSLVHEPFLDLSLPVLDDVLTKKVSQKMLKNVGLKKAENDDDDDEEEEEPHNSRYIKDNDEGSGTSKHLQKKAKKQAKKQAKSQRRQQKIQDNTVLLNNLCASENGDGGENEEPHSSNPLESGTNSNLGSSASLDGMDTAAPEGNAAPNIMDLESDPKFVLEKPSEDIIKPADAELECSTEVCKEILGERDAGCLEKSSETSAEDLEICNGTSVGNLENSMDVSGENQDNGTGVCVGNTEYGTEVALGNLENGTAGCPDVANSELLADTKPHTEPVQEDDQLTEDLNRLNLGPIIEPSEIQLEIMDEPPASQVYEVVNEDPKTAFSTLSDRDGVQLEEHSVLSCLYQFTHKESLTGNNQLLCNVCTRKHASKPKNNAKADKKRVFTNAKKQMLISAPPPILTLHLKRFQQNGFNLHKINKHIKFPELIDLAPFCTLKCKNIRERESGLLYSLYGVIEHSGTMRSGHYTAFIKLRSPTPQFCNLVLQGRMAEESRADPPRGHWYHVSDSHVQPVPLSKVLSSQDVFSSVSECLRYWARTCCFMNGQAGGPRTLDTERTECVLARQRLCNKLYAIYVLQLQYGFVKITVGFIFYIPQIHPSASPKIQQ</sequence>
<feature type="region of interest" description="Disordered" evidence="20">
    <location>
        <begin position="149"/>
        <end position="192"/>
    </location>
</feature>
<dbReference type="GeneTree" id="ENSGT00940000156013"/>
<evidence type="ECO:0000256" key="2">
    <source>
        <dbReference type="ARBA" id="ARBA00022618"/>
    </source>
</evidence>
<evidence type="ECO:0000256" key="1">
    <source>
        <dbReference type="ARBA" id="ARBA00000707"/>
    </source>
</evidence>
<keyword evidence="5 18" id="KW-0863">Zinc-finger</keyword>
<feature type="compositionally biased region" description="Polar residues" evidence="20">
    <location>
        <begin position="461"/>
        <end position="473"/>
    </location>
</feature>
<dbReference type="CDD" id="cd02667">
    <property type="entry name" value="Peptidase_C19K"/>
    <property type="match status" value="1"/>
</dbReference>
<evidence type="ECO:0000256" key="12">
    <source>
        <dbReference type="ARBA" id="ARBA00023015"/>
    </source>
</evidence>
<evidence type="ECO:0000256" key="15">
    <source>
        <dbReference type="ARBA" id="ARBA00023242"/>
    </source>
</evidence>
<gene>
    <name evidence="23" type="primary">USP16</name>
</gene>
<evidence type="ECO:0000259" key="21">
    <source>
        <dbReference type="PROSITE" id="PS50235"/>
    </source>
</evidence>
<evidence type="ECO:0000256" key="19">
    <source>
        <dbReference type="RuleBase" id="RU366025"/>
    </source>
</evidence>
<dbReference type="PANTHER" id="PTHR21646:SF12">
    <property type="entry name" value="UBIQUITIN CARBOXYL-TERMINAL HYDROLASE 16"/>
    <property type="match status" value="1"/>
</dbReference>
<keyword evidence="4" id="KW-0479">Metal-binding</keyword>
<evidence type="ECO:0000256" key="8">
    <source>
        <dbReference type="ARBA" id="ARBA00022801"/>
    </source>
</evidence>
<keyword evidence="24" id="KW-1185">Reference proteome</keyword>
<dbReference type="SUPFAM" id="SSF57850">
    <property type="entry name" value="RING/U-box"/>
    <property type="match status" value="1"/>
</dbReference>
<dbReference type="EC" id="3.4.19.12" evidence="19"/>
<dbReference type="PROSITE" id="PS00972">
    <property type="entry name" value="USP_1"/>
    <property type="match status" value="1"/>
</dbReference>
<keyword evidence="16" id="KW-0131">Cell cycle</keyword>
<dbReference type="InterPro" id="IPR013083">
    <property type="entry name" value="Znf_RING/FYVE/PHD"/>
</dbReference>
<keyword evidence="10" id="KW-0862">Zinc</keyword>
<dbReference type="PROSITE" id="PS50271">
    <property type="entry name" value="ZF_UBP"/>
    <property type="match status" value="1"/>
</dbReference>
<dbReference type="InterPro" id="IPR038765">
    <property type="entry name" value="Papain-like_cys_pep_sf"/>
</dbReference>
<dbReference type="SMART" id="SM00290">
    <property type="entry name" value="ZnF_UBP"/>
    <property type="match status" value="1"/>
</dbReference>
<keyword evidence="14" id="KW-0804">Transcription</keyword>
<evidence type="ECO:0000256" key="6">
    <source>
        <dbReference type="ARBA" id="ARBA00022776"/>
    </source>
</evidence>
<dbReference type="InterPro" id="IPR018200">
    <property type="entry name" value="USP_CS"/>
</dbReference>
<feature type="compositionally biased region" description="Basic residues" evidence="20">
    <location>
        <begin position="439"/>
        <end position="459"/>
    </location>
</feature>
<feature type="compositionally biased region" description="Basic and acidic residues" evidence="20">
    <location>
        <begin position="421"/>
        <end position="431"/>
    </location>
</feature>
<dbReference type="Proteomes" id="UP000694569">
    <property type="component" value="Unplaced"/>
</dbReference>
<feature type="compositionally biased region" description="Acidic residues" evidence="20">
    <location>
        <begin position="410"/>
        <end position="420"/>
    </location>
</feature>
<feature type="compositionally biased region" description="Polar residues" evidence="20">
    <location>
        <begin position="183"/>
        <end position="192"/>
    </location>
</feature>
<feature type="region of interest" description="Disordered" evidence="20">
    <location>
        <begin position="406"/>
        <end position="518"/>
    </location>
</feature>
<evidence type="ECO:0000259" key="22">
    <source>
        <dbReference type="PROSITE" id="PS50271"/>
    </source>
</evidence>
<comment type="subunit">
    <text evidence="17">Homotetramer. Associates with late pre-40S ribosomes. Interacts with CEP78; promoting deubiquitination of tektins.</text>
</comment>
<accession>A0A8C5MCQ8</accession>
<name>A0A8C5MCQ8_9ANUR</name>
<keyword evidence="6" id="KW-0498">Mitosis</keyword>
<dbReference type="GO" id="GO:0008270">
    <property type="term" value="F:zinc ion binding"/>
    <property type="evidence" value="ECO:0007669"/>
    <property type="project" value="UniProtKB-KW"/>
</dbReference>
<feature type="domain" description="USP" evidence="21">
    <location>
        <begin position="195"/>
        <end position="908"/>
    </location>
</feature>
<evidence type="ECO:0000256" key="3">
    <source>
        <dbReference type="ARBA" id="ARBA00022670"/>
    </source>
</evidence>
<evidence type="ECO:0000256" key="16">
    <source>
        <dbReference type="ARBA" id="ARBA00023306"/>
    </source>
</evidence>
<evidence type="ECO:0000256" key="20">
    <source>
        <dbReference type="SAM" id="MobiDB-lite"/>
    </source>
</evidence>
<dbReference type="InterPro" id="IPR001607">
    <property type="entry name" value="Znf_UBP"/>
</dbReference>
<dbReference type="OrthoDB" id="2020758at2759"/>
<dbReference type="Pfam" id="PF02148">
    <property type="entry name" value="zf-UBP"/>
    <property type="match status" value="1"/>
</dbReference>
<evidence type="ECO:0000256" key="10">
    <source>
        <dbReference type="ARBA" id="ARBA00022833"/>
    </source>
</evidence>
<feature type="compositionally biased region" description="Polar residues" evidence="20">
    <location>
        <begin position="487"/>
        <end position="504"/>
    </location>
</feature>
<organism evidence="23 24">
    <name type="scientific">Leptobrachium leishanense</name>
    <name type="common">Leishan spiny toad</name>
    <dbReference type="NCBI Taxonomy" id="445787"/>
    <lineage>
        <taxon>Eukaryota</taxon>
        <taxon>Metazoa</taxon>
        <taxon>Chordata</taxon>
        <taxon>Craniata</taxon>
        <taxon>Vertebrata</taxon>
        <taxon>Euteleostomi</taxon>
        <taxon>Amphibia</taxon>
        <taxon>Batrachia</taxon>
        <taxon>Anura</taxon>
        <taxon>Pelobatoidea</taxon>
        <taxon>Megophryidae</taxon>
        <taxon>Leptobrachium</taxon>
    </lineage>
</organism>
<evidence type="ECO:0000256" key="17">
    <source>
        <dbReference type="ARBA" id="ARBA00066221"/>
    </source>
</evidence>
<dbReference type="AlphaFoldDB" id="A0A8C5MCQ8"/>
<keyword evidence="15" id="KW-0539">Nucleus</keyword>
<evidence type="ECO:0000256" key="4">
    <source>
        <dbReference type="ARBA" id="ARBA00022723"/>
    </source>
</evidence>
<evidence type="ECO:0000256" key="7">
    <source>
        <dbReference type="ARBA" id="ARBA00022786"/>
    </source>
</evidence>
<dbReference type="GO" id="GO:0016579">
    <property type="term" value="P:protein deubiquitination"/>
    <property type="evidence" value="ECO:0007669"/>
    <property type="project" value="InterPro"/>
</dbReference>
<dbReference type="PROSITE" id="PS50235">
    <property type="entry name" value="USP_3"/>
    <property type="match status" value="1"/>
</dbReference>
<keyword evidence="7 19" id="KW-0833">Ubl conjugation pathway</keyword>
<protein>
    <recommendedName>
        <fullName evidence="19">Ubiquitin carboxyl-terminal hydrolase</fullName>
        <ecNumber evidence="19">3.4.19.12</ecNumber>
    </recommendedName>
</protein>
<dbReference type="InterPro" id="IPR028889">
    <property type="entry name" value="USP"/>
</dbReference>
<keyword evidence="3 19" id="KW-0645">Protease</keyword>
<keyword evidence="13" id="KW-0010">Activator</keyword>
<proteinExistence type="inferred from homology"/>
<dbReference type="InterPro" id="IPR001394">
    <property type="entry name" value="Peptidase_C19_UCH"/>
</dbReference>
<dbReference type="FunFam" id="3.30.40.10:FF:000147">
    <property type="entry name" value="Ubiquitin carboxyl-terminal hydrolase 16"/>
    <property type="match status" value="1"/>
</dbReference>
<keyword evidence="11" id="KW-0156">Chromatin regulator</keyword>
<feature type="compositionally biased region" description="Basic and acidic residues" evidence="20">
    <location>
        <begin position="154"/>
        <end position="181"/>
    </location>
</feature>
<dbReference type="PANTHER" id="PTHR21646">
    <property type="entry name" value="UBIQUITIN CARBOXYL-TERMINAL HYDROLASE"/>
    <property type="match status" value="1"/>
</dbReference>
<dbReference type="PROSITE" id="PS00973">
    <property type="entry name" value="USP_2"/>
    <property type="match status" value="1"/>
</dbReference>
<evidence type="ECO:0000256" key="13">
    <source>
        <dbReference type="ARBA" id="ARBA00023159"/>
    </source>
</evidence>
<evidence type="ECO:0000313" key="24">
    <source>
        <dbReference type="Proteomes" id="UP000694569"/>
    </source>
</evidence>
<keyword evidence="12" id="KW-0805">Transcription regulation</keyword>
<reference evidence="23" key="1">
    <citation type="submission" date="2025-08" db="UniProtKB">
        <authorList>
            <consortium name="Ensembl"/>
        </authorList>
    </citation>
    <scope>IDENTIFICATION</scope>
</reference>
<dbReference type="Pfam" id="PF00443">
    <property type="entry name" value="UCH"/>
    <property type="match status" value="1"/>
</dbReference>
<reference evidence="23" key="2">
    <citation type="submission" date="2025-09" db="UniProtKB">
        <authorList>
            <consortium name="Ensembl"/>
        </authorList>
    </citation>
    <scope>IDENTIFICATION</scope>
</reference>
<dbReference type="GO" id="GO:0004843">
    <property type="term" value="F:cysteine-type deubiquitinase activity"/>
    <property type="evidence" value="ECO:0007669"/>
    <property type="project" value="UniProtKB-UniRule"/>
</dbReference>
<dbReference type="InterPro" id="IPR050185">
    <property type="entry name" value="Ub_carboxyl-term_hydrolase"/>
</dbReference>
<evidence type="ECO:0000256" key="9">
    <source>
        <dbReference type="ARBA" id="ARBA00022807"/>
    </source>
</evidence>
<dbReference type="GO" id="GO:0006508">
    <property type="term" value="P:proteolysis"/>
    <property type="evidence" value="ECO:0007669"/>
    <property type="project" value="UniProtKB-KW"/>
</dbReference>
<evidence type="ECO:0000256" key="5">
    <source>
        <dbReference type="ARBA" id="ARBA00022771"/>
    </source>
</evidence>
<keyword evidence="2" id="KW-0132">Cell division</keyword>
<keyword evidence="9 19" id="KW-0788">Thiol protease</keyword>
<keyword evidence="8 19" id="KW-0378">Hydrolase</keyword>
<evidence type="ECO:0000313" key="23">
    <source>
        <dbReference type="Ensembl" id="ENSLLEP00000011141.1"/>
    </source>
</evidence>
<comment type="catalytic activity">
    <reaction evidence="1 19">
        <text>Thiol-dependent hydrolysis of ester, thioester, amide, peptide and isopeptide bonds formed by the C-terminal Gly of ubiquitin (a 76-residue protein attached to proteins as an intracellular targeting signal).</text>
        <dbReference type="EC" id="3.4.19.12"/>
    </reaction>
</comment>
<dbReference type="Gene3D" id="3.90.70.10">
    <property type="entry name" value="Cysteine proteinases"/>
    <property type="match status" value="2"/>
</dbReference>
<evidence type="ECO:0000256" key="14">
    <source>
        <dbReference type="ARBA" id="ARBA00023163"/>
    </source>
</evidence>